<comment type="cofactor">
    <cofactor evidence="1">
        <name>Mn(2+)</name>
        <dbReference type="ChEBI" id="CHEBI:29035"/>
    </cofactor>
</comment>
<dbReference type="RefSeq" id="WP_244017445.1">
    <property type="nucleotide sequence ID" value="NZ_JALHLF010000009.1"/>
</dbReference>
<dbReference type="PANTHER" id="PTHR48073:SF2">
    <property type="entry name" value="O-SUCCINYLBENZOATE SYNTHASE"/>
    <property type="match status" value="1"/>
</dbReference>
<dbReference type="Pfam" id="PF02746">
    <property type="entry name" value="MR_MLE_N"/>
    <property type="match status" value="1"/>
</dbReference>
<reference evidence="9" key="1">
    <citation type="submission" date="2022-03" db="EMBL/GenBank/DDBJ databases">
        <title>Identification of a novel bacterium isolated from mangrove sediments.</title>
        <authorList>
            <person name="Pan X."/>
        </authorList>
    </citation>
    <scope>NUCLEOTIDE SEQUENCE</scope>
    <source>
        <strain evidence="9">B1949</strain>
    </source>
</reference>
<evidence type="ECO:0000256" key="4">
    <source>
        <dbReference type="ARBA" id="ARBA00022723"/>
    </source>
</evidence>
<evidence type="ECO:0000256" key="7">
    <source>
        <dbReference type="ARBA" id="ARBA00023235"/>
    </source>
</evidence>
<dbReference type="InterPro" id="IPR013342">
    <property type="entry name" value="Mandelate_racemase_C"/>
</dbReference>
<dbReference type="NCBIfam" id="TIGR02534">
    <property type="entry name" value="mucon_cyclo"/>
    <property type="match status" value="1"/>
</dbReference>
<comment type="similarity">
    <text evidence="3">Belongs to the mandelate racemase/muconate lactonizing enzyme family.</text>
</comment>
<keyword evidence="7" id="KW-0413">Isomerase</keyword>
<evidence type="ECO:0000259" key="8">
    <source>
        <dbReference type="SMART" id="SM00922"/>
    </source>
</evidence>
<dbReference type="SUPFAM" id="SSF54826">
    <property type="entry name" value="Enolase N-terminal domain-like"/>
    <property type="match status" value="1"/>
</dbReference>
<dbReference type="SMART" id="SM00922">
    <property type="entry name" value="MR_MLE"/>
    <property type="match status" value="1"/>
</dbReference>
<keyword evidence="4" id="KW-0479">Metal-binding</keyword>
<dbReference type="Gene3D" id="3.20.20.120">
    <property type="entry name" value="Enolase-like C-terminal domain"/>
    <property type="match status" value="1"/>
</dbReference>
<feature type="domain" description="Mandelate racemase/muconate lactonizing enzyme C-terminal" evidence="8">
    <location>
        <begin position="147"/>
        <end position="244"/>
    </location>
</feature>
<dbReference type="InterPro" id="IPR013370">
    <property type="entry name" value="Chloromuconate_cycloisomerase"/>
</dbReference>
<dbReference type="InterPro" id="IPR029065">
    <property type="entry name" value="Enolase_C-like"/>
</dbReference>
<keyword evidence="6" id="KW-0464">Manganese</keyword>
<comment type="pathway">
    <text evidence="2">Aromatic compound metabolism.</text>
</comment>
<sequence>MAALDRADTFIVDVPTIRPHVLAMATMHSQAMTIVRLVDDEGIEGIGEGTTIGGLSYGEESPESIQSAIETYILPVLETSDISRVGETMARVEACVRGNRFAKCAVETALLDMAGKRLGVPVSELIGGGRRRDTLPVAWTLASGDTARDIAEGEAMLDARRHRIFKLKIGKRSVRDDVAHVGAICKALGSRASIRVDVNQNWSEAQARLGMAMLHDVGCELVEQPIAGDAVAAMARLSSSQPVPLMADEALTGPRSALALASAAGASVFALKIAQSGGLFATAEVAAIARAAGLGLYGGTMLEGAVGTAASAHVFATLEKLEWGTELFGPLLQTDEILAEPLKYADFALAVPTGPGLGVTLDEDKIAYFRRDRTGARLHAVKTGA</sequence>
<dbReference type="SFLD" id="SFLDG00180">
    <property type="entry name" value="muconate_cycloisomerase"/>
    <property type="match status" value="1"/>
</dbReference>
<name>A0ABT0BAD8_9SPHN</name>
<dbReference type="InterPro" id="IPR029017">
    <property type="entry name" value="Enolase-like_N"/>
</dbReference>
<dbReference type="InterPro" id="IPR036849">
    <property type="entry name" value="Enolase-like_C_sf"/>
</dbReference>
<evidence type="ECO:0000256" key="6">
    <source>
        <dbReference type="ARBA" id="ARBA00023211"/>
    </source>
</evidence>
<dbReference type="Pfam" id="PF13378">
    <property type="entry name" value="MR_MLE_C"/>
    <property type="match status" value="1"/>
</dbReference>
<dbReference type="InterPro" id="IPR013341">
    <property type="entry name" value="Mandelate_racemase_N_dom"/>
</dbReference>
<keyword evidence="5" id="KW-0058">Aromatic hydrocarbons catabolism</keyword>
<evidence type="ECO:0000313" key="10">
    <source>
        <dbReference type="Proteomes" id="UP001162881"/>
    </source>
</evidence>
<dbReference type="PANTHER" id="PTHR48073">
    <property type="entry name" value="O-SUCCINYLBENZOATE SYNTHASE-RELATED"/>
    <property type="match status" value="1"/>
</dbReference>
<evidence type="ECO:0000256" key="1">
    <source>
        <dbReference type="ARBA" id="ARBA00001936"/>
    </source>
</evidence>
<evidence type="ECO:0000313" key="9">
    <source>
        <dbReference type="EMBL" id="MCJ2181993.1"/>
    </source>
</evidence>
<dbReference type="InterPro" id="IPR018110">
    <property type="entry name" value="Mandel_Rmase/mucon_lact_enz_CS"/>
</dbReference>
<gene>
    <name evidence="9" type="ORF">MTR62_04650</name>
</gene>
<keyword evidence="10" id="KW-1185">Reference proteome</keyword>
<dbReference type="EMBL" id="JALHLF010000009">
    <property type="protein sequence ID" value="MCJ2181993.1"/>
    <property type="molecule type" value="Genomic_DNA"/>
</dbReference>
<dbReference type="SFLD" id="SFLDS00001">
    <property type="entry name" value="Enolase"/>
    <property type="match status" value="1"/>
</dbReference>
<accession>A0ABT0BAD8</accession>
<comment type="caution">
    <text evidence="9">The sequence shown here is derived from an EMBL/GenBank/DDBJ whole genome shotgun (WGS) entry which is preliminary data.</text>
</comment>
<evidence type="ECO:0000256" key="2">
    <source>
        <dbReference type="ARBA" id="ARBA00005211"/>
    </source>
</evidence>
<dbReference type="PROSITE" id="PS00909">
    <property type="entry name" value="MR_MLE_2"/>
    <property type="match status" value="1"/>
</dbReference>
<proteinExistence type="inferred from homology"/>
<dbReference type="Gene3D" id="3.30.390.10">
    <property type="entry name" value="Enolase-like, N-terminal domain"/>
    <property type="match status" value="1"/>
</dbReference>
<evidence type="ECO:0000256" key="5">
    <source>
        <dbReference type="ARBA" id="ARBA00022797"/>
    </source>
</evidence>
<protein>
    <submittedName>
        <fullName evidence="9">Muconate/chloromuconate family cycloisomerase</fullName>
    </submittedName>
</protein>
<dbReference type="SFLD" id="SFLDG01258">
    <property type="entry name" value="(chloro)muconate_cycloisomeras"/>
    <property type="match status" value="1"/>
</dbReference>
<organism evidence="9 10">
    <name type="scientific">Novosphingobium organovorum</name>
    <dbReference type="NCBI Taxonomy" id="2930092"/>
    <lineage>
        <taxon>Bacteria</taxon>
        <taxon>Pseudomonadati</taxon>
        <taxon>Pseudomonadota</taxon>
        <taxon>Alphaproteobacteria</taxon>
        <taxon>Sphingomonadales</taxon>
        <taxon>Sphingomonadaceae</taxon>
        <taxon>Novosphingobium</taxon>
    </lineage>
</organism>
<evidence type="ECO:0000256" key="3">
    <source>
        <dbReference type="ARBA" id="ARBA00008031"/>
    </source>
</evidence>
<dbReference type="Proteomes" id="UP001162881">
    <property type="component" value="Unassembled WGS sequence"/>
</dbReference>
<dbReference type="SUPFAM" id="SSF51604">
    <property type="entry name" value="Enolase C-terminal domain-like"/>
    <property type="match status" value="1"/>
</dbReference>